<dbReference type="InterPro" id="IPR002347">
    <property type="entry name" value="SDR_fam"/>
</dbReference>
<accession>A0ABV2A7B1</accession>
<dbReference type="PRINTS" id="PR00081">
    <property type="entry name" value="GDHRDH"/>
</dbReference>
<dbReference type="CDD" id="cd05233">
    <property type="entry name" value="SDR_c"/>
    <property type="match status" value="1"/>
</dbReference>
<dbReference type="Pfam" id="PF00106">
    <property type="entry name" value="adh_short"/>
    <property type="match status" value="1"/>
</dbReference>
<reference evidence="4 5" key="1">
    <citation type="submission" date="2024-06" db="EMBL/GenBank/DDBJ databases">
        <authorList>
            <person name="Li Z."/>
            <person name="Jiang Y."/>
        </authorList>
    </citation>
    <scope>NUCLEOTIDE SEQUENCE [LARGE SCALE GENOMIC DNA]</scope>
    <source>
        <strain evidence="4 5">HSW-8</strain>
    </source>
</reference>
<dbReference type="GO" id="GO:0016491">
    <property type="term" value="F:oxidoreductase activity"/>
    <property type="evidence" value="ECO:0007669"/>
    <property type="project" value="UniProtKB-KW"/>
</dbReference>
<comment type="similarity">
    <text evidence="1 3">Belongs to the short-chain dehydrogenases/reductases (SDR) family.</text>
</comment>
<comment type="caution">
    <text evidence="4">The sequence shown here is derived from an EMBL/GenBank/DDBJ whole genome shotgun (WGS) entry which is preliminary data.</text>
</comment>
<dbReference type="EMBL" id="JBEPIJ010000003">
    <property type="protein sequence ID" value="MES0873034.1"/>
    <property type="molecule type" value="Genomic_DNA"/>
</dbReference>
<keyword evidence="5" id="KW-1185">Reference proteome</keyword>
<dbReference type="PANTHER" id="PTHR44196">
    <property type="entry name" value="DEHYDROGENASE/REDUCTASE SDR FAMILY MEMBER 7B"/>
    <property type="match status" value="1"/>
</dbReference>
<dbReference type="Gene3D" id="3.40.50.720">
    <property type="entry name" value="NAD(P)-binding Rossmann-like Domain"/>
    <property type="match status" value="1"/>
</dbReference>
<gene>
    <name evidence="4" type="ORF">ABSH63_03280</name>
</gene>
<evidence type="ECO:0000256" key="1">
    <source>
        <dbReference type="ARBA" id="ARBA00006484"/>
    </source>
</evidence>
<evidence type="ECO:0000256" key="2">
    <source>
        <dbReference type="ARBA" id="ARBA00023002"/>
    </source>
</evidence>
<dbReference type="PIRSF" id="PIRSF000126">
    <property type="entry name" value="11-beta-HSD1"/>
    <property type="match status" value="1"/>
</dbReference>
<dbReference type="PANTHER" id="PTHR44196:SF2">
    <property type="entry name" value="SHORT-CHAIN DEHYDROGENASE-RELATED"/>
    <property type="match status" value="1"/>
</dbReference>
<dbReference type="SUPFAM" id="SSF51735">
    <property type="entry name" value="NAD(P)-binding Rossmann-fold domains"/>
    <property type="match status" value="1"/>
</dbReference>
<dbReference type="Proteomes" id="UP001465331">
    <property type="component" value="Unassembled WGS sequence"/>
</dbReference>
<evidence type="ECO:0000313" key="4">
    <source>
        <dbReference type="EMBL" id="MES0873034.1"/>
    </source>
</evidence>
<dbReference type="InterPro" id="IPR036291">
    <property type="entry name" value="NAD(P)-bd_dom_sf"/>
</dbReference>
<protein>
    <submittedName>
        <fullName evidence="4">SDR family oxidoreductase</fullName>
        <ecNumber evidence="4">1.-.-.-</ecNumber>
    </submittedName>
</protein>
<organism evidence="4 5">
    <name type="scientific">Sinimarinibacterium thermocellulolyticum</name>
    <dbReference type="NCBI Taxonomy" id="3170016"/>
    <lineage>
        <taxon>Bacteria</taxon>
        <taxon>Pseudomonadati</taxon>
        <taxon>Pseudomonadota</taxon>
        <taxon>Gammaproteobacteria</taxon>
        <taxon>Nevskiales</taxon>
        <taxon>Nevskiaceae</taxon>
        <taxon>Sinimarinibacterium</taxon>
    </lineage>
</organism>
<evidence type="ECO:0000313" key="5">
    <source>
        <dbReference type="Proteomes" id="UP001465331"/>
    </source>
</evidence>
<dbReference type="RefSeq" id="WP_352887389.1">
    <property type="nucleotide sequence ID" value="NZ_JBEPIJ010000003.1"/>
</dbReference>
<dbReference type="EC" id="1.-.-.-" evidence="4"/>
<name>A0ABV2A7B1_9GAMM</name>
<dbReference type="PROSITE" id="PS00061">
    <property type="entry name" value="ADH_SHORT"/>
    <property type="match status" value="1"/>
</dbReference>
<keyword evidence="2 4" id="KW-0560">Oxidoreductase</keyword>
<evidence type="ECO:0000256" key="3">
    <source>
        <dbReference type="RuleBase" id="RU000363"/>
    </source>
</evidence>
<dbReference type="InterPro" id="IPR020904">
    <property type="entry name" value="Sc_DH/Rdtase_CS"/>
</dbReference>
<proteinExistence type="inferred from homology"/>
<dbReference type="PRINTS" id="PR00080">
    <property type="entry name" value="SDRFAMILY"/>
</dbReference>
<sequence>MSKKRDPATALITGASAGIGAALAREFAAHGHSLLLVARSKPRLEALAEEIERDHGVRCDICSTDLHEANAPQRLFDHAQAAGIEVGVLVNNAGTLLEGAFAELPLADQLGLLQLNLSAPLALMHLFVQRMRARRSGRILNIVSTSAFNPVPSLAVYAASKAALLSLSEALALELRGSGVSVTAVCPGFTDTAMIERDGGGSMRLPLIPNLTPERVAREAYRAGMAGRPLVINGLGNRLSVEGLRHTPLALRRELIAAVKRWGF</sequence>